<keyword evidence="1" id="KW-0812">Transmembrane</keyword>
<dbReference type="EMBL" id="AEIU01000075">
    <property type="protein sequence ID" value="EFP96287.1"/>
    <property type="molecule type" value="Genomic_DNA"/>
</dbReference>
<keyword evidence="1" id="KW-0472">Membrane</keyword>
<feature type="domain" description="DUF2062" evidence="2">
    <location>
        <begin position="53"/>
        <end position="194"/>
    </location>
</feature>
<dbReference type="Proteomes" id="UP000002943">
    <property type="component" value="Unassembled WGS sequence"/>
</dbReference>
<feature type="transmembrane region" description="Helical" evidence="1">
    <location>
        <begin position="158"/>
        <end position="181"/>
    </location>
</feature>
<feature type="transmembrane region" description="Helical" evidence="1">
    <location>
        <begin position="72"/>
        <end position="89"/>
    </location>
</feature>
<dbReference type="PANTHER" id="PTHR40547">
    <property type="entry name" value="SLL0298 PROTEIN"/>
    <property type="match status" value="1"/>
</dbReference>
<dbReference type="Pfam" id="PF09835">
    <property type="entry name" value="DUF2062"/>
    <property type="match status" value="1"/>
</dbReference>
<dbReference type="STRING" id="796620.VIBC2010_11999"/>
<name>E3BKU3_9VIBR</name>
<keyword evidence="4" id="KW-1185">Reference proteome</keyword>
<evidence type="ECO:0000256" key="1">
    <source>
        <dbReference type="SAM" id="Phobius"/>
    </source>
</evidence>
<organism evidence="3 4">
    <name type="scientific">Vibrio caribbeanicus ATCC BAA-2122</name>
    <dbReference type="NCBI Taxonomy" id="796620"/>
    <lineage>
        <taxon>Bacteria</taxon>
        <taxon>Pseudomonadati</taxon>
        <taxon>Pseudomonadota</taxon>
        <taxon>Gammaproteobacteria</taxon>
        <taxon>Vibrionales</taxon>
        <taxon>Vibrionaceae</taxon>
        <taxon>Vibrio</taxon>
    </lineage>
</organism>
<evidence type="ECO:0000313" key="3">
    <source>
        <dbReference type="EMBL" id="EFP96287.1"/>
    </source>
</evidence>
<dbReference type="PANTHER" id="PTHR40547:SF1">
    <property type="entry name" value="SLL0298 PROTEIN"/>
    <property type="match status" value="1"/>
</dbReference>
<dbReference type="AlphaFoldDB" id="E3BKU3"/>
<dbReference type="eggNOG" id="COG3216">
    <property type="taxonomic scope" value="Bacteria"/>
</dbReference>
<keyword evidence="1" id="KW-1133">Transmembrane helix</keyword>
<sequence>MVIQANVDCSLQLQQKKPASNNVSRESYFYMPKKIIKRFMPDHEVIKRQKALKVFGNVLYNPNLWCLNRRSASGAFAVGLFMAFVPLPSQMIMSAGLAIACGVNLPLSVALVWVSNPVTMPVLFYFAYKLGAWVLQVPPQNFHFELSWDFLLDQMTTIGPSLLLGCLICGVVSAALGYFGIRTFWRYSVVRSWQQRKIRIKLLKK</sequence>
<dbReference type="InterPro" id="IPR018639">
    <property type="entry name" value="DUF2062"/>
</dbReference>
<comment type="caution">
    <text evidence="3">The sequence shown here is derived from an EMBL/GenBank/DDBJ whole genome shotgun (WGS) entry which is preliminary data.</text>
</comment>
<proteinExistence type="predicted"/>
<accession>E3BKU3</accession>
<feature type="transmembrane region" description="Helical" evidence="1">
    <location>
        <begin position="95"/>
        <end position="115"/>
    </location>
</feature>
<feature type="transmembrane region" description="Helical" evidence="1">
    <location>
        <begin position="122"/>
        <end position="138"/>
    </location>
</feature>
<evidence type="ECO:0000313" key="4">
    <source>
        <dbReference type="Proteomes" id="UP000002943"/>
    </source>
</evidence>
<gene>
    <name evidence="3" type="ORF">VIBC2010_11999</name>
</gene>
<protein>
    <recommendedName>
        <fullName evidence="2">DUF2062 domain-containing protein</fullName>
    </recommendedName>
</protein>
<reference evidence="3 4" key="1">
    <citation type="journal article" date="2012" name="Int. J. Syst. Evol. Microbiol.">
        <title>Vibrio caribbeanicus sp. nov., isolated from the marine sponge Scleritoderma cyanea.</title>
        <authorList>
            <person name="Hoffmann M."/>
            <person name="Monday S.R."/>
            <person name="Allard M.W."/>
            <person name="Strain E.A."/>
            <person name="Whittaker P."/>
            <person name="Naum M."/>
            <person name="McCarthy P.J."/>
            <person name="Lopez J.V."/>
            <person name="Fischer M."/>
            <person name="Brown E.W."/>
        </authorList>
    </citation>
    <scope>NUCLEOTIDE SEQUENCE [LARGE SCALE GENOMIC DNA]</scope>
    <source>
        <strain evidence="3 4">ATCC BAA-2122</strain>
    </source>
</reference>
<evidence type="ECO:0000259" key="2">
    <source>
        <dbReference type="Pfam" id="PF09835"/>
    </source>
</evidence>